<protein>
    <submittedName>
        <fullName evidence="2">Uncharacterized protein</fullName>
    </submittedName>
</protein>
<keyword evidence="1" id="KW-0472">Membrane</keyword>
<dbReference type="InterPro" id="IPR004156">
    <property type="entry name" value="OATP"/>
</dbReference>
<reference evidence="2 3" key="1">
    <citation type="submission" date="2024-05" db="EMBL/GenBank/DDBJ databases">
        <title>Genome sequencing and assembly of Indian major carp, Cirrhinus mrigala (Hamilton, 1822).</title>
        <authorList>
            <person name="Mohindra V."/>
            <person name="Chowdhury L.M."/>
            <person name="Lal K."/>
            <person name="Jena J.K."/>
        </authorList>
    </citation>
    <scope>NUCLEOTIDE SEQUENCE [LARGE SCALE GENOMIC DNA]</scope>
    <source>
        <strain evidence="2">CM1030</strain>
        <tissue evidence="2">Blood</tissue>
    </source>
</reference>
<feature type="non-terminal residue" evidence="2">
    <location>
        <position position="1"/>
    </location>
</feature>
<evidence type="ECO:0000256" key="1">
    <source>
        <dbReference type="SAM" id="Phobius"/>
    </source>
</evidence>
<keyword evidence="1" id="KW-1133">Transmembrane helix</keyword>
<organism evidence="2 3">
    <name type="scientific">Cirrhinus mrigala</name>
    <name type="common">Mrigala</name>
    <dbReference type="NCBI Taxonomy" id="683832"/>
    <lineage>
        <taxon>Eukaryota</taxon>
        <taxon>Metazoa</taxon>
        <taxon>Chordata</taxon>
        <taxon>Craniata</taxon>
        <taxon>Vertebrata</taxon>
        <taxon>Euteleostomi</taxon>
        <taxon>Actinopterygii</taxon>
        <taxon>Neopterygii</taxon>
        <taxon>Teleostei</taxon>
        <taxon>Ostariophysi</taxon>
        <taxon>Cypriniformes</taxon>
        <taxon>Cyprinidae</taxon>
        <taxon>Labeoninae</taxon>
        <taxon>Labeonini</taxon>
        <taxon>Cirrhinus</taxon>
    </lineage>
</organism>
<dbReference type="Proteomes" id="UP001529510">
    <property type="component" value="Unassembled WGS sequence"/>
</dbReference>
<dbReference type="AlphaFoldDB" id="A0ABD0NK23"/>
<dbReference type="PANTHER" id="PTHR11388">
    <property type="entry name" value="ORGANIC ANION TRANSPORTER"/>
    <property type="match status" value="1"/>
</dbReference>
<gene>
    <name evidence="2" type="ORF">M9458_041716</name>
</gene>
<evidence type="ECO:0000313" key="3">
    <source>
        <dbReference type="Proteomes" id="UP001529510"/>
    </source>
</evidence>
<name>A0ABD0NK23_CIRMR</name>
<feature type="non-terminal residue" evidence="2">
    <location>
        <position position="62"/>
    </location>
</feature>
<accession>A0ABD0NK23</accession>
<evidence type="ECO:0000313" key="2">
    <source>
        <dbReference type="EMBL" id="KAL0162320.1"/>
    </source>
</evidence>
<dbReference type="EMBL" id="JAMKFB020000021">
    <property type="protein sequence ID" value="KAL0162320.1"/>
    <property type="molecule type" value="Genomic_DNA"/>
</dbReference>
<dbReference type="PANTHER" id="PTHR11388:SF87">
    <property type="entry name" value="SOLUTE CARRIER ORGANIC ANION TRANSPORTER FAMILY MEMBER 2B1"/>
    <property type="match status" value="1"/>
</dbReference>
<comment type="caution">
    <text evidence="2">The sequence shown here is derived from an EMBL/GenBank/DDBJ whole genome shotgun (WGS) entry which is preliminary data.</text>
</comment>
<proteinExistence type="predicted"/>
<keyword evidence="3" id="KW-1185">Reference proteome</keyword>
<feature type="transmembrane region" description="Helical" evidence="1">
    <location>
        <begin position="29"/>
        <end position="50"/>
    </location>
</feature>
<keyword evidence="1" id="KW-0812">Transmembrane</keyword>
<dbReference type="Pfam" id="PF03137">
    <property type="entry name" value="OATP"/>
    <property type="match status" value="1"/>
</dbReference>
<sequence length="62" mass="6386">GLNIPSAMLGIMAGGVILRKLGLTVKSSAAMCTVAVFVSIMFAIPLLFIGCPTQNVSGINYN</sequence>